<dbReference type="SUPFAM" id="SSF53383">
    <property type="entry name" value="PLP-dependent transferases"/>
    <property type="match status" value="1"/>
</dbReference>
<evidence type="ECO:0000256" key="2">
    <source>
        <dbReference type="ARBA" id="ARBA00007441"/>
    </source>
</evidence>
<dbReference type="Pfam" id="PF00155">
    <property type="entry name" value="Aminotran_1_2"/>
    <property type="match status" value="1"/>
</dbReference>
<evidence type="ECO:0000313" key="8">
    <source>
        <dbReference type="EMBL" id="EJT51125.1"/>
    </source>
</evidence>
<evidence type="ECO:0000256" key="3">
    <source>
        <dbReference type="ARBA" id="ARBA00022576"/>
    </source>
</evidence>
<dbReference type="InterPro" id="IPR050859">
    <property type="entry name" value="Class-I_PLP-dep_aminotransf"/>
</dbReference>
<evidence type="ECO:0000256" key="1">
    <source>
        <dbReference type="ARBA" id="ARBA00001933"/>
    </source>
</evidence>
<protein>
    <recommendedName>
        <fullName evidence="7">Aminotransferase class I/classII large domain-containing protein</fullName>
    </recommendedName>
</protein>
<dbReference type="RefSeq" id="XP_014182207.1">
    <property type="nucleotide sequence ID" value="XM_014326732.1"/>
</dbReference>
<keyword evidence="4" id="KW-0808">Transferase</keyword>
<dbReference type="InterPro" id="IPR015424">
    <property type="entry name" value="PyrdxlP-dep_Trfase"/>
</dbReference>
<dbReference type="GO" id="GO:0009074">
    <property type="term" value="P:aromatic amino acid family catabolic process"/>
    <property type="evidence" value="ECO:0007669"/>
    <property type="project" value="TreeGrafter"/>
</dbReference>
<dbReference type="OrthoDB" id="691673at2759"/>
<gene>
    <name evidence="8" type="ORF">A1Q1_07720</name>
</gene>
<reference evidence="8 9" key="1">
    <citation type="journal article" date="2012" name="Eukaryot. Cell">
        <title>Draft genome sequence of CBS 2479, the standard type strain of Trichosporon asahii.</title>
        <authorList>
            <person name="Yang R.Y."/>
            <person name="Li H.T."/>
            <person name="Zhu H."/>
            <person name="Zhou G.P."/>
            <person name="Wang M."/>
            <person name="Wang L."/>
        </authorList>
    </citation>
    <scope>NUCLEOTIDE SEQUENCE [LARGE SCALE GENOMIC DNA]</scope>
    <source>
        <strain evidence="9">ATCC 90039 / CBS 2479 / JCM 2466 / KCTC 7840 / NCYC 2677 / UAMH 7654</strain>
    </source>
</reference>
<dbReference type="PANTHER" id="PTHR42790">
    <property type="entry name" value="AMINOTRANSFERASE"/>
    <property type="match status" value="1"/>
</dbReference>
<dbReference type="GO" id="GO:0047536">
    <property type="term" value="F:2-aminoadipate transaminase activity"/>
    <property type="evidence" value="ECO:0007669"/>
    <property type="project" value="TreeGrafter"/>
</dbReference>
<dbReference type="PANTHER" id="PTHR42790:SF21">
    <property type="entry name" value="AROMATIC_AMINOADIPATE AMINOTRANSFERASE 1"/>
    <property type="match status" value="1"/>
</dbReference>
<dbReference type="KEGG" id="tasa:A1Q1_07720"/>
<dbReference type="VEuPathDB" id="FungiDB:A1Q1_07720"/>
<keyword evidence="5" id="KW-0663">Pyridoxal phosphate</keyword>
<evidence type="ECO:0000256" key="4">
    <source>
        <dbReference type="ARBA" id="ARBA00022679"/>
    </source>
</evidence>
<dbReference type="GO" id="GO:0006571">
    <property type="term" value="P:tyrosine biosynthetic process"/>
    <property type="evidence" value="ECO:0007669"/>
    <property type="project" value="TreeGrafter"/>
</dbReference>
<feature type="domain" description="Aminotransferase class I/classII large" evidence="7">
    <location>
        <begin position="105"/>
        <end position="512"/>
    </location>
</feature>
<dbReference type="GO" id="GO:0008793">
    <property type="term" value="F:aromatic-amino-acid transaminase activity"/>
    <property type="evidence" value="ECO:0007669"/>
    <property type="project" value="TreeGrafter"/>
</dbReference>
<evidence type="ECO:0000256" key="6">
    <source>
        <dbReference type="SAM" id="MobiDB-lite"/>
    </source>
</evidence>
<dbReference type="InterPro" id="IPR015421">
    <property type="entry name" value="PyrdxlP-dep_Trfase_major"/>
</dbReference>
<dbReference type="InterPro" id="IPR004839">
    <property type="entry name" value="Aminotransferase_I/II_large"/>
</dbReference>
<dbReference type="Gene3D" id="3.40.640.10">
    <property type="entry name" value="Type I PLP-dependent aspartate aminotransferase-like (Major domain)"/>
    <property type="match status" value="1"/>
</dbReference>
<dbReference type="HOGENOM" id="CLU_017584_0_5_1"/>
<evidence type="ECO:0000259" key="7">
    <source>
        <dbReference type="Pfam" id="PF00155"/>
    </source>
</evidence>
<keyword evidence="3" id="KW-0032">Aminotransferase</keyword>
<name>J4UHP4_TRIAS</name>
<feature type="region of interest" description="Disordered" evidence="6">
    <location>
        <begin position="1"/>
        <end position="20"/>
    </location>
</feature>
<dbReference type="CDD" id="cd00609">
    <property type="entry name" value="AAT_like"/>
    <property type="match status" value="1"/>
</dbReference>
<comment type="cofactor">
    <cofactor evidence="1">
        <name>pyridoxal 5'-phosphate</name>
        <dbReference type="ChEBI" id="CHEBI:597326"/>
    </cofactor>
</comment>
<evidence type="ECO:0000313" key="9">
    <source>
        <dbReference type="Proteomes" id="UP000002748"/>
    </source>
</evidence>
<evidence type="ECO:0000256" key="5">
    <source>
        <dbReference type="ARBA" id="ARBA00022898"/>
    </source>
</evidence>
<dbReference type="GO" id="GO:0019878">
    <property type="term" value="P:lysine biosynthetic process via aminoadipic acid"/>
    <property type="evidence" value="ECO:0007669"/>
    <property type="project" value="TreeGrafter"/>
</dbReference>
<accession>J4UHP4</accession>
<dbReference type="AlphaFoldDB" id="J4UHP4"/>
<dbReference type="Proteomes" id="UP000002748">
    <property type="component" value="Unassembled WGS sequence"/>
</dbReference>
<proteinExistence type="inferred from homology"/>
<dbReference type="GO" id="GO:0030170">
    <property type="term" value="F:pyridoxal phosphate binding"/>
    <property type="evidence" value="ECO:0007669"/>
    <property type="project" value="InterPro"/>
</dbReference>
<dbReference type="GeneID" id="25991232"/>
<comment type="similarity">
    <text evidence="2">Belongs to the class-I pyridoxal-phosphate-dependent aminotransferase family.</text>
</comment>
<comment type="caution">
    <text evidence="8">The sequence shown here is derived from an EMBL/GenBank/DDBJ whole genome shotgun (WGS) entry which is preliminary data.</text>
</comment>
<sequence>MASSTTGDAGKATRPQPRDMAHHINKRVLNQAPSAMKAYGALADSKPGLTSLAGANFFPLQHAHFTLPSFSSLSDVQSAMAGPAAAIHLDKSGDGPGPAGLMDLRTVLQYGLTKSYPQLVDRLIALNELLHGVPHSESAVTATLGNTDGVSKAMTLLVEDGDIVLAEEFEFPASVNAGRAKGATFAPVPLDSEGIVPEALDKILSEWDTKKGKKPHVLLTTPCGQNPTGCVSTPERMDAVYAVAQKHDLVIIEDDPYFPLQYAEYTSDASKRSENLAKARDSLPPLPSTPEKDDARAVAEAFKAHAGVESYLKRDVDGRVVRLDSFSKVFGPGIRLGWASASQQFVERLWRIGEVTTQTPNNMTQALLASYLAEPSAIAAAAGGAAPEQGGWGLAGWLRWLHALRLSYEAKRDFFLDAFYRHVPQDIISTVPARGGMFQWLSVDLSKHPRYDGSNTRELIDELAESLMDAGVLVMPARLFVVESVPGERNDEKLAAFRATFAGSEETIDKGLKLFGDEIRRWFAEGAKK</sequence>
<dbReference type="EMBL" id="ALBS01000074">
    <property type="protein sequence ID" value="EJT51125.1"/>
    <property type="molecule type" value="Genomic_DNA"/>
</dbReference>
<organism evidence="8 9">
    <name type="scientific">Trichosporon asahii var. asahii (strain ATCC 90039 / CBS 2479 / JCM 2466 / KCTC 7840 / NBRC 103889/ NCYC 2677 / UAMH 7654)</name>
    <name type="common">Yeast</name>
    <dbReference type="NCBI Taxonomy" id="1186058"/>
    <lineage>
        <taxon>Eukaryota</taxon>
        <taxon>Fungi</taxon>
        <taxon>Dikarya</taxon>
        <taxon>Basidiomycota</taxon>
        <taxon>Agaricomycotina</taxon>
        <taxon>Tremellomycetes</taxon>
        <taxon>Trichosporonales</taxon>
        <taxon>Trichosporonaceae</taxon>
        <taxon>Trichosporon</taxon>
    </lineage>
</organism>